<proteinExistence type="predicted"/>
<evidence type="ECO:0000256" key="2">
    <source>
        <dbReference type="SAM" id="SignalP"/>
    </source>
</evidence>
<accession>A0A6I9QNF2</accession>
<dbReference type="Proteomes" id="UP000504607">
    <property type="component" value="Unplaced"/>
</dbReference>
<keyword evidence="1 2" id="KW-0732">Signal</keyword>
<dbReference type="AlphaFoldDB" id="A0A6I9QNF2"/>
<sequence length="172" mass="18363">MAHSRILVRSLPLLVVLLGFLLAHAEGVDTAKTTSHPPLPIAVVGIIYCMSCKLPGYDKYIDASPLPGAVARLQCSSSAPGVTVKGTTDRHGYFLIQTNKVTNYGAHKCRVFLESSPFPYCNLPVYPAGKRSGAPLKFERNRKVGSGQQALYTAGGFAFAPAKGRSSCPRSP</sequence>
<organism evidence="3 4">
    <name type="scientific">Elaeis guineensis var. tenera</name>
    <name type="common">Oil palm</name>
    <dbReference type="NCBI Taxonomy" id="51953"/>
    <lineage>
        <taxon>Eukaryota</taxon>
        <taxon>Viridiplantae</taxon>
        <taxon>Streptophyta</taxon>
        <taxon>Embryophyta</taxon>
        <taxon>Tracheophyta</taxon>
        <taxon>Spermatophyta</taxon>
        <taxon>Magnoliopsida</taxon>
        <taxon>Liliopsida</taxon>
        <taxon>Arecaceae</taxon>
        <taxon>Arecoideae</taxon>
        <taxon>Cocoseae</taxon>
        <taxon>Elaeidinae</taxon>
        <taxon>Elaeis</taxon>
    </lineage>
</organism>
<evidence type="ECO:0000313" key="3">
    <source>
        <dbReference type="Proteomes" id="UP000504607"/>
    </source>
</evidence>
<dbReference type="OrthoDB" id="665669at2759"/>
<dbReference type="InParanoid" id="A0A6I9QNF2"/>
<dbReference type="GO" id="GO:0071944">
    <property type="term" value="C:cell periphery"/>
    <property type="evidence" value="ECO:0007669"/>
    <property type="project" value="TreeGrafter"/>
</dbReference>
<dbReference type="FunCoup" id="A0A6I9QNF2">
    <property type="interactions" value="3"/>
</dbReference>
<dbReference type="GeneID" id="105037420"/>
<dbReference type="KEGG" id="egu:105037420"/>
<dbReference type="PANTHER" id="PTHR33470">
    <property type="entry name" value="OS01G0164075 PROTEIN"/>
    <property type="match status" value="1"/>
</dbReference>
<keyword evidence="3" id="KW-1185">Reference proteome</keyword>
<reference evidence="4" key="1">
    <citation type="submission" date="2025-08" db="UniProtKB">
        <authorList>
            <consortium name="RefSeq"/>
        </authorList>
    </citation>
    <scope>IDENTIFICATION</scope>
</reference>
<protein>
    <submittedName>
        <fullName evidence="4">Non-classical arabinogalactan protein 31-like</fullName>
    </submittedName>
</protein>
<evidence type="ECO:0000256" key="1">
    <source>
        <dbReference type="ARBA" id="ARBA00022729"/>
    </source>
</evidence>
<dbReference type="PANTHER" id="PTHR33470:SF22">
    <property type="entry name" value="POLLEN OLE E 1 ALLERGEN AND EXTENSIN FAMILY PROTEIN"/>
    <property type="match status" value="1"/>
</dbReference>
<dbReference type="Pfam" id="PF01190">
    <property type="entry name" value="Pollen_Ole_e_1"/>
    <property type="match status" value="1"/>
</dbReference>
<name>A0A6I9QNF2_ELAGV</name>
<evidence type="ECO:0000313" key="4">
    <source>
        <dbReference type="RefSeq" id="XP_010911389.1"/>
    </source>
</evidence>
<dbReference type="RefSeq" id="XP_010911389.1">
    <property type="nucleotide sequence ID" value="XM_010913087.2"/>
</dbReference>
<feature type="signal peptide" evidence="2">
    <location>
        <begin position="1"/>
        <end position="27"/>
    </location>
</feature>
<feature type="chain" id="PRO_5026744630" evidence="2">
    <location>
        <begin position="28"/>
        <end position="172"/>
    </location>
</feature>
<gene>
    <name evidence="4" type="primary">LOC105037420</name>
</gene>